<dbReference type="SUPFAM" id="SSF88659">
    <property type="entry name" value="Sigma3 and sigma4 domains of RNA polymerase sigma factors"/>
    <property type="match status" value="1"/>
</dbReference>
<comment type="similarity">
    <text evidence="1">Belongs to the sigma-70 factor family. ECF subfamily.</text>
</comment>
<dbReference type="Proteomes" id="UP000218151">
    <property type="component" value="Unassembled WGS sequence"/>
</dbReference>
<dbReference type="InterPro" id="IPR007627">
    <property type="entry name" value="RNA_pol_sigma70_r2"/>
</dbReference>
<reference evidence="8" key="1">
    <citation type="submission" date="2017-09" db="EMBL/GenBank/DDBJ databases">
        <authorList>
            <person name="Feng G."/>
            <person name="Zhu H."/>
        </authorList>
    </citation>
    <scope>NUCLEOTIDE SEQUENCE [LARGE SCALE GENOMIC DNA]</scope>
    <source>
        <strain evidence="8">1PNM-20</strain>
    </source>
</reference>
<keyword evidence="3" id="KW-0731">Sigma factor</keyword>
<evidence type="ECO:0000256" key="3">
    <source>
        <dbReference type="ARBA" id="ARBA00023082"/>
    </source>
</evidence>
<dbReference type="InterPro" id="IPR013324">
    <property type="entry name" value="RNA_pol_sigma_r3/r4-like"/>
</dbReference>
<evidence type="ECO:0000259" key="5">
    <source>
        <dbReference type="Pfam" id="PF04542"/>
    </source>
</evidence>
<proteinExistence type="inferred from homology"/>
<gene>
    <name evidence="7" type="ORF">CKY28_06240</name>
</gene>
<dbReference type="PANTHER" id="PTHR43133">
    <property type="entry name" value="RNA POLYMERASE ECF-TYPE SIGMA FACTO"/>
    <property type="match status" value="1"/>
</dbReference>
<evidence type="ECO:0000256" key="4">
    <source>
        <dbReference type="ARBA" id="ARBA00023163"/>
    </source>
</evidence>
<dbReference type="Gene3D" id="1.10.10.10">
    <property type="entry name" value="Winged helix-like DNA-binding domain superfamily/Winged helix DNA-binding domain"/>
    <property type="match status" value="1"/>
</dbReference>
<keyword evidence="2" id="KW-0805">Transcription regulation</keyword>
<keyword evidence="8" id="KW-1185">Reference proteome</keyword>
<protein>
    <submittedName>
        <fullName evidence="7">RNA polymerase subunit sigma-24</fullName>
    </submittedName>
</protein>
<evidence type="ECO:0000313" key="7">
    <source>
        <dbReference type="EMBL" id="PAX08944.1"/>
    </source>
</evidence>
<feature type="domain" description="RNA polymerase sigma factor 70 region 4 type 2" evidence="6">
    <location>
        <begin position="122"/>
        <end position="172"/>
    </location>
</feature>
<dbReference type="Pfam" id="PF04542">
    <property type="entry name" value="Sigma70_r2"/>
    <property type="match status" value="1"/>
</dbReference>
<dbReference type="NCBIfam" id="TIGR02937">
    <property type="entry name" value="sigma70-ECF"/>
    <property type="match status" value="1"/>
</dbReference>
<feature type="domain" description="RNA polymerase sigma-70 region 2" evidence="5">
    <location>
        <begin position="32"/>
        <end position="94"/>
    </location>
</feature>
<dbReference type="GO" id="GO:0016987">
    <property type="term" value="F:sigma factor activity"/>
    <property type="evidence" value="ECO:0007669"/>
    <property type="project" value="UniProtKB-KW"/>
</dbReference>
<keyword evidence="4" id="KW-0804">Transcription</keyword>
<dbReference type="GO" id="GO:0006352">
    <property type="term" value="P:DNA-templated transcription initiation"/>
    <property type="evidence" value="ECO:0007669"/>
    <property type="project" value="InterPro"/>
</dbReference>
<dbReference type="Gene3D" id="1.10.1740.10">
    <property type="match status" value="1"/>
</dbReference>
<dbReference type="InterPro" id="IPR036388">
    <property type="entry name" value="WH-like_DNA-bd_sf"/>
</dbReference>
<accession>A0A2A2SI37</accession>
<dbReference type="EMBL" id="NSLI01000002">
    <property type="protein sequence ID" value="PAX08944.1"/>
    <property type="molecule type" value="Genomic_DNA"/>
</dbReference>
<evidence type="ECO:0000259" key="6">
    <source>
        <dbReference type="Pfam" id="PF08281"/>
    </source>
</evidence>
<dbReference type="PANTHER" id="PTHR43133:SF25">
    <property type="entry name" value="RNA POLYMERASE SIGMA FACTOR RFAY-RELATED"/>
    <property type="match status" value="1"/>
</dbReference>
<sequence length="231" mass="25851">MNEELCVSEQTVYEPRLSPEDSSDFGVALSKLMPSLASYARSLARNPDTAQDLVQETVLKAWRSRASFEAGTNLKAWTFRILRNTFLSQVRRRGAEQAGGTAELSDVPVAANQEWVVTMSDVRRLWPRLTPEQQRCIQFVGIEGQSYEQAATIEQVPVGTIKSRVVRGRQMLRALLDQTNSAPAKVVAPRILSLDTSPRYEPSPVDDAHSKQIELLRIWRAKRAAARCAVE</sequence>
<dbReference type="AlphaFoldDB" id="A0A2A2SI37"/>
<dbReference type="Pfam" id="PF08281">
    <property type="entry name" value="Sigma70_r4_2"/>
    <property type="match status" value="1"/>
</dbReference>
<dbReference type="InterPro" id="IPR014284">
    <property type="entry name" value="RNA_pol_sigma-70_dom"/>
</dbReference>
<dbReference type="GO" id="GO:0003677">
    <property type="term" value="F:DNA binding"/>
    <property type="evidence" value="ECO:0007669"/>
    <property type="project" value="InterPro"/>
</dbReference>
<organism evidence="7 8">
    <name type="scientific">Sphingomonas lenta</name>
    <dbReference type="NCBI Taxonomy" id="1141887"/>
    <lineage>
        <taxon>Bacteria</taxon>
        <taxon>Pseudomonadati</taxon>
        <taxon>Pseudomonadota</taxon>
        <taxon>Alphaproteobacteria</taxon>
        <taxon>Sphingomonadales</taxon>
        <taxon>Sphingomonadaceae</taxon>
        <taxon>Sphingomonas</taxon>
    </lineage>
</organism>
<dbReference type="OrthoDB" id="9803470at2"/>
<evidence type="ECO:0000256" key="1">
    <source>
        <dbReference type="ARBA" id="ARBA00010641"/>
    </source>
</evidence>
<comment type="caution">
    <text evidence="7">The sequence shown here is derived from an EMBL/GenBank/DDBJ whole genome shotgun (WGS) entry which is preliminary data.</text>
</comment>
<evidence type="ECO:0000313" key="8">
    <source>
        <dbReference type="Proteomes" id="UP000218151"/>
    </source>
</evidence>
<dbReference type="InterPro" id="IPR039425">
    <property type="entry name" value="RNA_pol_sigma-70-like"/>
</dbReference>
<dbReference type="InterPro" id="IPR013249">
    <property type="entry name" value="RNA_pol_sigma70_r4_t2"/>
</dbReference>
<dbReference type="InterPro" id="IPR013325">
    <property type="entry name" value="RNA_pol_sigma_r2"/>
</dbReference>
<name>A0A2A2SI37_9SPHN</name>
<dbReference type="SUPFAM" id="SSF88946">
    <property type="entry name" value="Sigma2 domain of RNA polymerase sigma factors"/>
    <property type="match status" value="1"/>
</dbReference>
<evidence type="ECO:0000256" key="2">
    <source>
        <dbReference type="ARBA" id="ARBA00023015"/>
    </source>
</evidence>